<dbReference type="EnsemblMetazoa" id="CJA26723.1">
    <property type="protein sequence ID" value="CJA26723.1"/>
    <property type="gene ID" value="WBGene00182295"/>
</dbReference>
<reference evidence="1" key="2">
    <citation type="submission" date="2022-06" db="UniProtKB">
        <authorList>
            <consortium name="EnsemblMetazoa"/>
        </authorList>
    </citation>
    <scope>IDENTIFICATION</scope>
    <source>
        <strain evidence="1">DF5081</strain>
    </source>
</reference>
<evidence type="ECO:0000313" key="1">
    <source>
        <dbReference type="EnsemblMetazoa" id="CJA26723.1"/>
    </source>
</evidence>
<reference evidence="2" key="1">
    <citation type="submission" date="2010-08" db="EMBL/GenBank/DDBJ databases">
        <authorList>
            <consortium name="Caenorhabditis japonica Sequencing Consortium"/>
            <person name="Wilson R.K."/>
        </authorList>
    </citation>
    <scope>NUCLEOTIDE SEQUENCE [LARGE SCALE GENOMIC DNA]</scope>
    <source>
        <strain evidence="2">DF5081</strain>
    </source>
</reference>
<proteinExistence type="predicted"/>
<accession>A0A8R1E8S1</accession>
<protein>
    <submittedName>
        <fullName evidence="1">Uncharacterized protein</fullName>
    </submittedName>
</protein>
<evidence type="ECO:0000313" key="2">
    <source>
        <dbReference type="Proteomes" id="UP000005237"/>
    </source>
</evidence>
<sequence>CHVCFSVFHVECWRTSGECPKCERRQNFESRRAEIDDPHGALLVLQP</sequence>
<organism evidence="1 2">
    <name type="scientific">Caenorhabditis japonica</name>
    <dbReference type="NCBI Taxonomy" id="281687"/>
    <lineage>
        <taxon>Eukaryota</taxon>
        <taxon>Metazoa</taxon>
        <taxon>Ecdysozoa</taxon>
        <taxon>Nematoda</taxon>
        <taxon>Chromadorea</taxon>
        <taxon>Rhabditida</taxon>
        <taxon>Rhabditina</taxon>
        <taxon>Rhabditomorpha</taxon>
        <taxon>Rhabditoidea</taxon>
        <taxon>Rhabditidae</taxon>
        <taxon>Peloderinae</taxon>
        <taxon>Caenorhabditis</taxon>
    </lineage>
</organism>
<keyword evidence="2" id="KW-1185">Reference proteome</keyword>
<dbReference type="Proteomes" id="UP000005237">
    <property type="component" value="Unassembled WGS sequence"/>
</dbReference>
<name>A0A8R1E8S1_CAEJA</name>
<dbReference type="AlphaFoldDB" id="A0A8R1E8S1"/>